<reference evidence="1 2" key="1">
    <citation type="submission" date="2021-08" db="EMBL/GenBank/DDBJ databases">
        <authorList>
            <person name="Peeters C."/>
        </authorList>
    </citation>
    <scope>NUCLEOTIDE SEQUENCE [LARGE SCALE GENOMIC DNA]</scope>
    <source>
        <strain evidence="1 2">LMG 23992</strain>
    </source>
</reference>
<evidence type="ECO:0000313" key="2">
    <source>
        <dbReference type="Proteomes" id="UP000727654"/>
    </source>
</evidence>
<dbReference type="RefSeq" id="WP_224081558.1">
    <property type="nucleotide sequence ID" value="NZ_CAJZAI010000011.1"/>
</dbReference>
<sequence length="90" mass="9595">MPFDLKATTHVFTKTRDGGVQQVIARVPGDAEQIRLIREHLSEITGQFRRGNFSGPSAIHGPAMPGLAELRDAKPGAIAVTGPCVINFAS</sequence>
<dbReference type="Proteomes" id="UP000727654">
    <property type="component" value="Unassembled WGS sequence"/>
</dbReference>
<evidence type="ECO:0000313" key="1">
    <source>
        <dbReference type="EMBL" id="CAG9179675.1"/>
    </source>
</evidence>
<comment type="caution">
    <text evidence="1">The sequence shown here is derived from an EMBL/GenBank/DDBJ whole genome shotgun (WGS) entry which is preliminary data.</text>
</comment>
<accession>A0ABN7Z172</accession>
<keyword evidence="2" id="KW-1185">Reference proteome</keyword>
<proteinExistence type="predicted"/>
<protein>
    <submittedName>
        <fullName evidence="1">Uncharacterized protein</fullName>
    </submittedName>
</protein>
<gene>
    <name evidence="1" type="ORF">LMG23992_04040</name>
</gene>
<dbReference type="EMBL" id="CAJZAI010000011">
    <property type="protein sequence ID" value="CAG9179675.1"/>
    <property type="molecule type" value="Genomic_DNA"/>
</dbReference>
<organism evidence="1 2">
    <name type="scientific">Cupriavidus laharis</name>
    <dbReference type="NCBI Taxonomy" id="151654"/>
    <lineage>
        <taxon>Bacteria</taxon>
        <taxon>Pseudomonadati</taxon>
        <taxon>Pseudomonadota</taxon>
        <taxon>Betaproteobacteria</taxon>
        <taxon>Burkholderiales</taxon>
        <taxon>Burkholderiaceae</taxon>
        <taxon>Cupriavidus</taxon>
    </lineage>
</organism>
<name>A0ABN7Z172_9BURK</name>